<protein>
    <submittedName>
        <fullName evidence="1">Uncharacterized protein</fullName>
    </submittedName>
</protein>
<evidence type="ECO:0000313" key="1">
    <source>
        <dbReference type="EMBL" id="RIA79072.1"/>
    </source>
</evidence>
<evidence type="ECO:0000313" key="2">
    <source>
        <dbReference type="Proteomes" id="UP000265703"/>
    </source>
</evidence>
<name>A0A397S0K3_9GLOM</name>
<keyword evidence="2" id="KW-1185">Reference proteome</keyword>
<gene>
    <name evidence="1" type="ORF">C1645_841592</name>
</gene>
<organism evidence="1 2">
    <name type="scientific">Glomus cerebriforme</name>
    <dbReference type="NCBI Taxonomy" id="658196"/>
    <lineage>
        <taxon>Eukaryota</taxon>
        <taxon>Fungi</taxon>
        <taxon>Fungi incertae sedis</taxon>
        <taxon>Mucoromycota</taxon>
        <taxon>Glomeromycotina</taxon>
        <taxon>Glomeromycetes</taxon>
        <taxon>Glomerales</taxon>
        <taxon>Glomeraceae</taxon>
        <taxon>Glomus</taxon>
    </lineage>
</organism>
<accession>A0A397S0K3</accession>
<proteinExistence type="predicted"/>
<comment type="caution">
    <text evidence="1">The sequence shown here is derived from an EMBL/GenBank/DDBJ whole genome shotgun (WGS) entry which is preliminary data.</text>
</comment>
<dbReference type="EMBL" id="QKYT01001589">
    <property type="protein sequence ID" value="RIA79072.1"/>
    <property type="molecule type" value="Genomic_DNA"/>
</dbReference>
<dbReference type="Proteomes" id="UP000265703">
    <property type="component" value="Unassembled WGS sequence"/>
</dbReference>
<sequence length="64" mass="7214">MKIGYYSESSLSLNLEIRESIKGKIEGTEETELFKRIKKADKLQASNIPSSLSYETHSEAIYAS</sequence>
<reference evidence="1 2" key="1">
    <citation type="submission" date="2018-06" db="EMBL/GenBank/DDBJ databases">
        <title>Comparative genomics reveals the genomic features of Rhizophagus irregularis, R. cerebriforme, R. diaphanum and Gigaspora rosea, and their symbiotic lifestyle signature.</title>
        <authorList>
            <person name="Morin E."/>
            <person name="San Clemente H."/>
            <person name="Chen E.C.H."/>
            <person name="De La Providencia I."/>
            <person name="Hainaut M."/>
            <person name="Kuo A."/>
            <person name="Kohler A."/>
            <person name="Murat C."/>
            <person name="Tang N."/>
            <person name="Roy S."/>
            <person name="Loubradou J."/>
            <person name="Henrissat B."/>
            <person name="Grigoriev I.V."/>
            <person name="Corradi N."/>
            <person name="Roux C."/>
            <person name="Martin F.M."/>
        </authorList>
    </citation>
    <scope>NUCLEOTIDE SEQUENCE [LARGE SCALE GENOMIC DNA]</scope>
    <source>
        <strain evidence="1 2">DAOM 227022</strain>
    </source>
</reference>
<dbReference type="AlphaFoldDB" id="A0A397S0K3"/>